<dbReference type="AlphaFoldDB" id="A0A2T5J697"/>
<evidence type="ECO:0000256" key="8">
    <source>
        <dbReference type="ARBA" id="ARBA00023139"/>
    </source>
</evidence>
<dbReference type="RefSeq" id="WP_211309854.1">
    <property type="nucleotide sequence ID" value="NZ_CP160205.1"/>
</dbReference>
<dbReference type="EMBL" id="QAOQ01000007">
    <property type="protein sequence ID" value="PTQ94019.1"/>
    <property type="molecule type" value="Genomic_DNA"/>
</dbReference>
<feature type="transmembrane region" description="Helical" evidence="13">
    <location>
        <begin position="12"/>
        <end position="29"/>
    </location>
</feature>
<evidence type="ECO:0000256" key="4">
    <source>
        <dbReference type="ARBA" id="ARBA00011738"/>
    </source>
</evidence>
<dbReference type="InterPro" id="IPR022272">
    <property type="entry name" value="Lipocalin_CS"/>
</dbReference>
<proteinExistence type="inferred from homology"/>
<protein>
    <recommendedName>
        <fullName evidence="12">Outer membrane lipoprotein Blc</fullName>
    </recommendedName>
</protein>
<keyword evidence="8" id="KW-0564">Palmitate</keyword>
<evidence type="ECO:0000256" key="6">
    <source>
        <dbReference type="ARBA" id="ARBA00023121"/>
    </source>
</evidence>
<dbReference type="GO" id="GO:0008289">
    <property type="term" value="F:lipid binding"/>
    <property type="evidence" value="ECO:0007669"/>
    <property type="project" value="UniProtKB-KW"/>
</dbReference>
<comment type="caution">
    <text evidence="15">The sequence shown here is derived from an EMBL/GenBank/DDBJ whole genome shotgun (WGS) entry which is preliminary data.</text>
</comment>
<dbReference type="PROSITE" id="PS00213">
    <property type="entry name" value="LIPOCALIN"/>
    <property type="match status" value="1"/>
</dbReference>
<dbReference type="Proteomes" id="UP000244168">
    <property type="component" value="Unassembled WGS sequence"/>
</dbReference>
<evidence type="ECO:0000256" key="9">
    <source>
        <dbReference type="ARBA" id="ARBA00023237"/>
    </source>
</evidence>
<comment type="function">
    <text evidence="11">Involved in the storage or transport of lipids necessary for membrane maintenance under stressful conditions. Displays a binding preference for lysophospholipids.</text>
</comment>
<dbReference type="PRINTS" id="PR01171">
    <property type="entry name" value="BCTLIPOCALIN"/>
</dbReference>
<sequence>MRTNHYFKDAAPYALAAGALATAGLWMWSKTRVSIPDGAIPVTNFDINRYLGQWYEIARFDYRFERGLQNVTAYYSLNTDGSVKVVNRGVRMDNSEWESSVGKARFVDEEPTGRLKVSFFGPFYAAYNVIALDDDYQYAMIAGNDLDYLWLLSRAPVMPAEIRNVFLQQAKAIGYDVGRLIWTKQQAADEVPIETVS</sequence>
<evidence type="ECO:0000256" key="3">
    <source>
        <dbReference type="ARBA" id="ARBA00006889"/>
    </source>
</evidence>
<evidence type="ECO:0000256" key="7">
    <source>
        <dbReference type="ARBA" id="ARBA00023136"/>
    </source>
</evidence>
<keyword evidence="6" id="KW-0446">Lipid-binding</keyword>
<dbReference type="InterPro" id="IPR047202">
    <property type="entry name" value="Lipocalin_Blc-like_dom"/>
</dbReference>
<accession>A0A2T5J697</accession>
<dbReference type="InterPro" id="IPR012674">
    <property type="entry name" value="Calycin"/>
</dbReference>
<keyword evidence="13" id="KW-1133">Transmembrane helix</keyword>
<feature type="domain" description="Lipocalin/cytosolic fatty-acid binding" evidence="14">
    <location>
        <begin position="45"/>
        <end position="185"/>
    </location>
</feature>
<evidence type="ECO:0000256" key="13">
    <source>
        <dbReference type="SAM" id="Phobius"/>
    </source>
</evidence>
<evidence type="ECO:0000256" key="12">
    <source>
        <dbReference type="ARBA" id="ARBA00071217"/>
    </source>
</evidence>
<dbReference type="Pfam" id="PF08212">
    <property type="entry name" value="Lipocalin_2"/>
    <property type="match status" value="1"/>
</dbReference>
<dbReference type="SUPFAM" id="SSF50814">
    <property type="entry name" value="Lipocalins"/>
    <property type="match status" value="1"/>
</dbReference>
<evidence type="ECO:0000259" key="14">
    <source>
        <dbReference type="Pfam" id="PF08212"/>
    </source>
</evidence>
<dbReference type="GO" id="GO:0009279">
    <property type="term" value="C:cell outer membrane"/>
    <property type="evidence" value="ECO:0007669"/>
    <property type="project" value="UniProtKB-SubCell"/>
</dbReference>
<organism evidence="15 16">
    <name type="scientific">Mucilaginibacter yixingensis</name>
    <dbReference type="NCBI Taxonomy" id="1295612"/>
    <lineage>
        <taxon>Bacteria</taxon>
        <taxon>Pseudomonadati</taxon>
        <taxon>Bacteroidota</taxon>
        <taxon>Sphingobacteriia</taxon>
        <taxon>Sphingobacteriales</taxon>
        <taxon>Sphingobacteriaceae</taxon>
        <taxon>Mucilaginibacter</taxon>
    </lineage>
</organism>
<keyword evidence="5" id="KW-0732">Signal</keyword>
<evidence type="ECO:0000256" key="5">
    <source>
        <dbReference type="ARBA" id="ARBA00022729"/>
    </source>
</evidence>
<evidence type="ECO:0000313" key="15">
    <source>
        <dbReference type="EMBL" id="PTQ94019.1"/>
    </source>
</evidence>
<dbReference type="PANTHER" id="PTHR10612:SF34">
    <property type="entry name" value="APOLIPOPROTEIN D"/>
    <property type="match status" value="1"/>
</dbReference>
<reference evidence="15 16" key="1">
    <citation type="submission" date="2018-04" db="EMBL/GenBank/DDBJ databases">
        <title>Genomic Encyclopedia of Archaeal and Bacterial Type Strains, Phase II (KMG-II): from individual species to whole genera.</title>
        <authorList>
            <person name="Goeker M."/>
        </authorList>
    </citation>
    <scope>NUCLEOTIDE SEQUENCE [LARGE SCALE GENOMIC DNA]</scope>
    <source>
        <strain evidence="15 16">DSM 26809</strain>
    </source>
</reference>
<evidence type="ECO:0000256" key="1">
    <source>
        <dbReference type="ARBA" id="ARBA00004442"/>
    </source>
</evidence>
<keyword evidence="7 13" id="KW-0472">Membrane</keyword>
<evidence type="ECO:0000256" key="10">
    <source>
        <dbReference type="ARBA" id="ARBA00023288"/>
    </source>
</evidence>
<keyword evidence="9" id="KW-0998">Cell outer membrane</keyword>
<evidence type="ECO:0000313" key="16">
    <source>
        <dbReference type="Proteomes" id="UP000244168"/>
    </source>
</evidence>
<dbReference type="CDD" id="cd19438">
    <property type="entry name" value="lipocalin_Blc-like"/>
    <property type="match status" value="1"/>
</dbReference>
<dbReference type="FunFam" id="2.40.128.20:FF:000002">
    <property type="entry name" value="Outer membrane lipoprotein Blc"/>
    <property type="match status" value="1"/>
</dbReference>
<dbReference type="PANTHER" id="PTHR10612">
    <property type="entry name" value="APOLIPOPROTEIN D"/>
    <property type="match status" value="1"/>
</dbReference>
<evidence type="ECO:0000256" key="11">
    <source>
        <dbReference type="ARBA" id="ARBA00057024"/>
    </source>
</evidence>
<keyword evidence="13" id="KW-0812">Transmembrane</keyword>
<comment type="subunit">
    <text evidence="4">Homodimer.</text>
</comment>
<name>A0A2T5J697_9SPHI</name>
<gene>
    <name evidence="15" type="ORF">C8P68_10780</name>
</gene>
<comment type="subcellular location">
    <subcellularLocation>
        <location evidence="1">Cell outer membrane</location>
    </subcellularLocation>
    <subcellularLocation>
        <location evidence="2">Membrane</location>
        <topology evidence="2">Lipid-anchor</topology>
    </subcellularLocation>
</comment>
<dbReference type="Gene3D" id="2.40.128.20">
    <property type="match status" value="1"/>
</dbReference>
<evidence type="ECO:0000256" key="2">
    <source>
        <dbReference type="ARBA" id="ARBA00004635"/>
    </source>
</evidence>
<dbReference type="InterPro" id="IPR002446">
    <property type="entry name" value="Lipocalin_bac"/>
</dbReference>
<dbReference type="InterPro" id="IPR000566">
    <property type="entry name" value="Lipocln_cytosolic_FA-bd_dom"/>
</dbReference>
<comment type="similarity">
    <text evidence="3">Belongs to the calycin superfamily. Lipocalin family.</text>
</comment>
<keyword evidence="10 15" id="KW-0449">Lipoprotein</keyword>
<keyword evidence="16" id="KW-1185">Reference proteome</keyword>
<dbReference type="GO" id="GO:0006950">
    <property type="term" value="P:response to stress"/>
    <property type="evidence" value="ECO:0007669"/>
    <property type="project" value="UniProtKB-ARBA"/>
</dbReference>